<sequence length="104" mass="11909">MAYMITSMKGNFLYAKRTNRKLNLVELMTAQEQDENTQEQMALAAGVRAFIFAHFSADELSTFELHLQGLTLTEIVFLTDCKYTKQAHRIIQKIKEEVKAAFSS</sequence>
<evidence type="ECO:0000313" key="2">
    <source>
        <dbReference type="Proteomes" id="UP000659698"/>
    </source>
</evidence>
<keyword evidence="2" id="KW-1185">Reference proteome</keyword>
<reference evidence="1 2" key="1">
    <citation type="journal article" date="2019" name="Int. J. Syst. Evol. Microbiol.">
        <title>Rufibacter sediminis sp. nov., isolated from freshwater lake sediment.</title>
        <authorList>
            <person name="Qu J.H."/>
            <person name="Zhang L.J."/>
            <person name="Fu Y.H."/>
            <person name="Li H.F."/>
        </authorList>
    </citation>
    <scope>NUCLEOTIDE SEQUENCE [LARGE SCALE GENOMIC DNA]</scope>
    <source>
        <strain evidence="1 2">H-1</strain>
    </source>
</reference>
<dbReference type="EMBL" id="JACOAF010000030">
    <property type="protein sequence ID" value="MBC3540611.1"/>
    <property type="molecule type" value="Genomic_DNA"/>
</dbReference>
<evidence type="ECO:0000313" key="1">
    <source>
        <dbReference type="EMBL" id="MBC3540611.1"/>
    </source>
</evidence>
<dbReference type="Proteomes" id="UP000659698">
    <property type="component" value="Unassembled WGS sequence"/>
</dbReference>
<organism evidence="1 2">
    <name type="scientific">Rufibacter sediminis</name>
    <dbReference type="NCBI Taxonomy" id="2762756"/>
    <lineage>
        <taxon>Bacteria</taxon>
        <taxon>Pseudomonadati</taxon>
        <taxon>Bacteroidota</taxon>
        <taxon>Cytophagia</taxon>
        <taxon>Cytophagales</taxon>
        <taxon>Hymenobacteraceae</taxon>
        <taxon>Rufibacter</taxon>
    </lineage>
</organism>
<protein>
    <submittedName>
        <fullName evidence="1">Uncharacterized protein</fullName>
    </submittedName>
</protein>
<accession>A0ABR6VTY0</accession>
<gene>
    <name evidence="1" type="ORF">H7U12_13035</name>
</gene>
<dbReference type="RefSeq" id="WP_186638602.1">
    <property type="nucleotide sequence ID" value="NZ_JACOAF010000030.1"/>
</dbReference>
<name>A0ABR6VTY0_9BACT</name>
<comment type="caution">
    <text evidence="1">The sequence shown here is derived from an EMBL/GenBank/DDBJ whole genome shotgun (WGS) entry which is preliminary data.</text>
</comment>
<proteinExistence type="predicted"/>